<feature type="non-terminal residue" evidence="4">
    <location>
        <position position="760"/>
    </location>
</feature>
<feature type="domain" description="BESS" evidence="3">
    <location>
        <begin position="722"/>
        <end position="760"/>
    </location>
</feature>
<feature type="compositionally biased region" description="Polar residues" evidence="2">
    <location>
        <begin position="123"/>
        <end position="147"/>
    </location>
</feature>
<name>A0A087TLY2_STEMI</name>
<dbReference type="InterPro" id="IPR004210">
    <property type="entry name" value="BESS_motif"/>
</dbReference>
<feature type="compositionally biased region" description="Basic and acidic residues" evidence="2">
    <location>
        <begin position="148"/>
        <end position="158"/>
    </location>
</feature>
<dbReference type="GO" id="GO:0005634">
    <property type="term" value="C:nucleus"/>
    <property type="evidence" value="ECO:0007669"/>
    <property type="project" value="UniProtKB-SubCell"/>
</dbReference>
<proteinExistence type="predicted"/>
<sequence length="760" mass="82275">MTCTSDPYDQCTPGMEQKLNYGNESSLLSVVPADSLVDELQNNVETDVTKSASFGHTISSPVLPSQILTEKSSIQLDQSNSEGKQKQKEEIKSSLLSIDPVASIVDQPQNNVETDVTESTSFGLTVSSPVLPSQTPIGKTSGLGQSNSERKQRQKDEIKSSLLSVVSTDSVVMKVLDAAKVDLEECAVIQSCVADIVSAVVKLSQLPAEETLSSTKVITMTCTSDPYDQCTPGMEHKLNYGNESSLLSVVPADSLVDEPQNNVETDVTKSASFGHTVPSPVLPSQIPTEKSSIRLDQSNSEGKQKQKEEIKSSLLSIDPVASIVDKPQNNVETDVTESTSFGHTVSSPVLPSQTPIEKTSGLGQSNSERKQRQKDEIKSCLLSVVSTDSVVMKVLDADKVDLEECAVIQSCVADIVSAVVKLSLFPAEENRSNIETNTLQCISTSHNQSMPEEKQRPKDKIESSLLSIIPVNSVISDSHNSSPTKSTKPVGEQPCVTQTAFSQMPFLQSPAEEISSDIENNFRLCAPLVEKQKPKSICFYYSRDTIISHPHNSTETNLKVSTVVQPCVAHIMSVPPSQPSPGKIPSCIENDIMSCPAFRMPSSAPGMKKQKEGIESSFSEIPVDSVINKAHNSTEKGVVESAVVQSCVASTISSPLSLSQLSSREMPFSTENNIVSDTSVPHHKSTLAQEQKQKDGDGTSLMTINPKTDNCLKNQENVSFVEDSDKLFLLSLLTEFKQIPQEKKLKTKIQILQILADNKG</sequence>
<protein>
    <recommendedName>
        <fullName evidence="3">BESS domain-containing protein</fullName>
    </recommendedName>
</protein>
<comment type="subcellular location">
    <subcellularLocation>
        <location evidence="1">Nucleus</location>
    </subcellularLocation>
</comment>
<gene>
    <name evidence="4" type="ORF">X975_08143</name>
</gene>
<dbReference type="GO" id="GO:0003677">
    <property type="term" value="F:DNA binding"/>
    <property type="evidence" value="ECO:0007669"/>
    <property type="project" value="InterPro"/>
</dbReference>
<feature type="region of interest" description="Disordered" evidence="2">
    <location>
        <begin position="325"/>
        <end position="374"/>
    </location>
</feature>
<accession>A0A087TLY2</accession>
<keyword evidence="1" id="KW-0539">Nucleus</keyword>
<feature type="compositionally biased region" description="Polar residues" evidence="2">
    <location>
        <begin position="285"/>
        <end position="301"/>
    </location>
</feature>
<organism evidence="4 5">
    <name type="scientific">Stegodyphus mimosarum</name>
    <name type="common">African social velvet spider</name>
    <dbReference type="NCBI Taxonomy" id="407821"/>
    <lineage>
        <taxon>Eukaryota</taxon>
        <taxon>Metazoa</taxon>
        <taxon>Ecdysozoa</taxon>
        <taxon>Arthropoda</taxon>
        <taxon>Chelicerata</taxon>
        <taxon>Arachnida</taxon>
        <taxon>Araneae</taxon>
        <taxon>Araneomorphae</taxon>
        <taxon>Entelegynae</taxon>
        <taxon>Eresoidea</taxon>
        <taxon>Eresidae</taxon>
        <taxon>Stegodyphus</taxon>
    </lineage>
</organism>
<feature type="compositionally biased region" description="Basic and acidic residues" evidence="2">
    <location>
        <begin position="302"/>
        <end position="311"/>
    </location>
</feature>
<evidence type="ECO:0000313" key="5">
    <source>
        <dbReference type="Proteomes" id="UP000054359"/>
    </source>
</evidence>
<reference evidence="4 5" key="1">
    <citation type="submission" date="2013-11" db="EMBL/GenBank/DDBJ databases">
        <title>Genome sequencing of Stegodyphus mimosarum.</title>
        <authorList>
            <person name="Bechsgaard J."/>
        </authorList>
    </citation>
    <scope>NUCLEOTIDE SEQUENCE [LARGE SCALE GENOMIC DNA]</scope>
</reference>
<feature type="compositionally biased region" description="Polar residues" evidence="2">
    <location>
        <begin position="327"/>
        <end position="366"/>
    </location>
</feature>
<feature type="region of interest" description="Disordered" evidence="2">
    <location>
        <begin position="675"/>
        <end position="700"/>
    </location>
</feature>
<dbReference type="Proteomes" id="UP000054359">
    <property type="component" value="Unassembled WGS sequence"/>
</dbReference>
<dbReference type="AlphaFoldDB" id="A0A087TLY2"/>
<evidence type="ECO:0000313" key="4">
    <source>
        <dbReference type="EMBL" id="KFM66121.1"/>
    </source>
</evidence>
<evidence type="ECO:0000259" key="3">
    <source>
        <dbReference type="PROSITE" id="PS51031"/>
    </source>
</evidence>
<dbReference type="PROSITE" id="PS51031">
    <property type="entry name" value="BESS"/>
    <property type="match status" value="1"/>
</dbReference>
<evidence type="ECO:0000256" key="2">
    <source>
        <dbReference type="SAM" id="MobiDB-lite"/>
    </source>
</evidence>
<dbReference type="Pfam" id="PF02944">
    <property type="entry name" value="BESS"/>
    <property type="match status" value="1"/>
</dbReference>
<dbReference type="EMBL" id="KK115826">
    <property type="protein sequence ID" value="KFM66121.1"/>
    <property type="molecule type" value="Genomic_DNA"/>
</dbReference>
<feature type="region of interest" description="Disordered" evidence="2">
    <location>
        <begin position="123"/>
        <end position="158"/>
    </location>
</feature>
<keyword evidence="5" id="KW-1185">Reference proteome</keyword>
<feature type="region of interest" description="Disordered" evidence="2">
    <location>
        <begin position="267"/>
        <end position="311"/>
    </location>
</feature>
<evidence type="ECO:0000256" key="1">
    <source>
        <dbReference type="PROSITE-ProRule" id="PRU00371"/>
    </source>
</evidence>